<dbReference type="KEGG" id="gtl:EP073_08720"/>
<organism evidence="4 5">
    <name type="scientific">Geovibrio thiophilus</name>
    <dbReference type="NCBI Taxonomy" id="139438"/>
    <lineage>
        <taxon>Bacteria</taxon>
        <taxon>Pseudomonadati</taxon>
        <taxon>Deferribacterota</taxon>
        <taxon>Deferribacteres</taxon>
        <taxon>Deferribacterales</taxon>
        <taxon>Geovibrionaceae</taxon>
        <taxon>Geovibrio</taxon>
    </lineage>
</organism>
<evidence type="ECO:0000256" key="2">
    <source>
        <dbReference type="ARBA" id="ARBA00022679"/>
    </source>
</evidence>
<comment type="catalytic activity">
    <reaction evidence="3">
        <text>thymidine + phosphate = 2-deoxy-alpha-D-ribose 1-phosphate + thymine</text>
        <dbReference type="Rhea" id="RHEA:16037"/>
        <dbReference type="ChEBI" id="CHEBI:17748"/>
        <dbReference type="ChEBI" id="CHEBI:17821"/>
        <dbReference type="ChEBI" id="CHEBI:43474"/>
        <dbReference type="ChEBI" id="CHEBI:57259"/>
        <dbReference type="EC" id="2.4.2.2"/>
    </reaction>
</comment>
<dbReference type="EC" id="2.4.2.2" evidence="3"/>
<comment type="catalytic activity">
    <reaction evidence="3">
        <text>xanthosine + phosphate = alpha-D-ribose 1-phosphate + xanthine</text>
        <dbReference type="Rhea" id="RHEA:27638"/>
        <dbReference type="ChEBI" id="CHEBI:17712"/>
        <dbReference type="ChEBI" id="CHEBI:18107"/>
        <dbReference type="ChEBI" id="CHEBI:43474"/>
        <dbReference type="ChEBI" id="CHEBI:57720"/>
        <dbReference type="EC" id="2.4.2.1"/>
    </reaction>
</comment>
<protein>
    <recommendedName>
        <fullName evidence="3">Pyrimidine/purine nucleoside phosphorylase</fullName>
        <ecNumber evidence="3">2.4.2.1</ecNumber>
        <ecNumber evidence="3">2.4.2.2</ecNumber>
    </recommendedName>
    <alternativeName>
        <fullName evidence="3">Adenosine phosphorylase</fullName>
    </alternativeName>
    <alternativeName>
        <fullName evidence="3">Cytidine phosphorylase</fullName>
    </alternativeName>
    <alternativeName>
        <fullName evidence="3">Guanosine phosphorylase</fullName>
    </alternativeName>
    <alternativeName>
        <fullName evidence="3">Inosine phosphorylase</fullName>
    </alternativeName>
    <alternativeName>
        <fullName evidence="3">Thymidine phosphorylase</fullName>
    </alternativeName>
    <alternativeName>
        <fullName evidence="3">Uridine phosphorylase</fullName>
    </alternativeName>
    <alternativeName>
        <fullName evidence="3">Xanthosine phosphorylase</fullName>
    </alternativeName>
</protein>
<dbReference type="PANTHER" id="PTHR36540">
    <property type="entry name" value="PYRIMIDINE/PURINE NUCLEOSIDE PHOSPHORYLASE"/>
    <property type="match status" value="1"/>
</dbReference>
<comment type="catalytic activity">
    <reaction evidence="3">
        <text>uridine + phosphate = alpha-D-ribose 1-phosphate + uracil</text>
        <dbReference type="Rhea" id="RHEA:24388"/>
        <dbReference type="ChEBI" id="CHEBI:16704"/>
        <dbReference type="ChEBI" id="CHEBI:17568"/>
        <dbReference type="ChEBI" id="CHEBI:43474"/>
        <dbReference type="ChEBI" id="CHEBI:57720"/>
        <dbReference type="EC" id="2.4.2.2"/>
    </reaction>
</comment>
<evidence type="ECO:0000313" key="5">
    <source>
        <dbReference type="Proteomes" id="UP000287502"/>
    </source>
</evidence>
<dbReference type="GO" id="GO:0004850">
    <property type="term" value="F:uridine phosphorylase activity"/>
    <property type="evidence" value="ECO:0007669"/>
    <property type="project" value="RHEA"/>
</dbReference>
<gene>
    <name evidence="3" type="primary">ppnP</name>
    <name evidence="4" type="ORF">EP073_08720</name>
</gene>
<comment type="function">
    <text evidence="3">Catalyzes the phosphorolysis of diverse nucleosides, yielding D-ribose 1-phosphate and the respective free bases. Can use uridine, adenosine, guanosine, cytidine, thymidine, inosine and xanthosine as substrates. Also catalyzes the reverse reactions.</text>
</comment>
<dbReference type="InterPro" id="IPR014710">
    <property type="entry name" value="RmlC-like_jellyroll"/>
</dbReference>
<dbReference type="InterPro" id="IPR011051">
    <property type="entry name" value="RmlC_Cupin_sf"/>
</dbReference>
<keyword evidence="5" id="KW-1185">Reference proteome</keyword>
<dbReference type="Gene3D" id="2.60.120.10">
    <property type="entry name" value="Jelly Rolls"/>
    <property type="match status" value="1"/>
</dbReference>
<comment type="catalytic activity">
    <reaction evidence="3">
        <text>guanosine + phosphate = alpha-D-ribose 1-phosphate + guanine</text>
        <dbReference type="Rhea" id="RHEA:13233"/>
        <dbReference type="ChEBI" id="CHEBI:16235"/>
        <dbReference type="ChEBI" id="CHEBI:16750"/>
        <dbReference type="ChEBI" id="CHEBI:43474"/>
        <dbReference type="ChEBI" id="CHEBI:57720"/>
        <dbReference type="EC" id="2.4.2.1"/>
    </reaction>
</comment>
<evidence type="ECO:0000256" key="1">
    <source>
        <dbReference type="ARBA" id="ARBA00022676"/>
    </source>
</evidence>
<dbReference type="InterPro" id="IPR009664">
    <property type="entry name" value="Ppnp"/>
</dbReference>
<comment type="catalytic activity">
    <reaction evidence="3">
        <text>a purine D-ribonucleoside + phosphate = a purine nucleobase + alpha-D-ribose 1-phosphate</text>
        <dbReference type="Rhea" id="RHEA:19805"/>
        <dbReference type="ChEBI" id="CHEBI:26386"/>
        <dbReference type="ChEBI" id="CHEBI:43474"/>
        <dbReference type="ChEBI" id="CHEBI:57720"/>
        <dbReference type="ChEBI" id="CHEBI:142355"/>
        <dbReference type="EC" id="2.4.2.1"/>
    </reaction>
</comment>
<proteinExistence type="inferred from homology"/>
<evidence type="ECO:0000313" key="4">
    <source>
        <dbReference type="EMBL" id="QAR33481.1"/>
    </source>
</evidence>
<dbReference type="AlphaFoldDB" id="A0A3R5YZQ6"/>
<name>A0A3R5YZQ6_9BACT</name>
<keyword evidence="1 3" id="KW-0328">Glycosyltransferase</keyword>
<sequence>MDGFKNVSVVKKANVYFGGNVVSRTVRFEDGSVKTLGFMQAGEYTFNTAEAEVMEFMSGELEVDLPDRREPLVINGECTFEVPANSSFSLRVSKPADYCCSFVKNK</sequence>
<dbReference type="HAMAP" id="MF_01537">
    <property type="entry name" value="Nucleos_phosphorylase_PpnP"/>
    <property type="match status" value="1"/>
</dbReference>
<comment type="catalytic activity">
    <reaction evidence="3">
        <text>inosine + phosphate = alpha-D-ribose 1-phosphate + hypoxanthine</text>
        <dbReference type="Rhea" id="RHEA:27646"/>
        <dbReference type="ChEBI" id="CHEBI:17368"/>
        <dbReference type="ChEBI" id="CHEBI:17596"/>
        <dbReference type="ChEBI" id="CHEBI:43474"/>
        <dbReference type="ChEBI" id="CHEBI:57720"/>
        <dbReference type="EC" id="2.4.2.1"/>
    </reaction>
</comment>
<dbReference type="EMBL" id="CP035108">
    <property type="protein sequence ID" value="QAR33481.1"/>
    <property type="molecule type" value="Genomic_DNA"/>
</dbReference>
<dbReference type="OrthoDB" id="9793848at2"/>
<comment type="similarity">
    <text evidence="3">Belongs to the nucleoside phosphorylase PpnP family.</text>
</comment>
<dbReference type="GO" id="GO:0047975">
    <property type="term" value="F:guanosine phosphorylase activity"/>
    <property type="evidence" value="ECO:0007669"/>
    <property type="project" value="RHEA"/>
</dbReference>
<accession>A0A3R5YZQ6</accession>
<dbReference type="CDD" id="cd20296">
    <property type="entry name" value="cupin_PpnP-like"/>
    <property type="match status" value="1"/>
</dbReference>
<dbReference type="Proteomes" id="UP000287502">
    <property type="component" value="Chromosome"/>
</dbReference>
<evidence type="ECO:0000256" key="3">
    <source>
        <dbReference type="HAMAP-Rule" id="MF_01537"/>
    </source>
</evidence>
<dbReference type="Pfam" id="PF06865">
    <property type="entry name" value="Ppnp"/>
    <property type="match status" value="1"/>
</dbReference>
<dbReference type="SUPFAM" id="SSF51182">
    <property type="entry name" value="RmlC-like cupins"/>
    <property type="match status" value="1"/>
</dbReference>
<dbReference type="EC" id="2.4.2.1" evidence="3"/>
<dbReference type="GO" id="GO:0005829">
    <property type="term" value="C:cytosol"/>
    <property type="evidence" value="ECO:0007669"/>
    <property type="project" value="TreeGrafter"/>
</dbReference>
<dbReference type="GO" id="GO:0004731">
    <property type="term" value="F:purine-nucleoside phosphorylase activity"/>
    <property type="evidence" value="ECO:0007669"/>
    <property type="project" value="UniProtKB-UniRule"/>
</dbReference>
<dbReference type="RefSeq" id="WP_128466767.1">
    <property type="nucleotide sequence ID" value="NZ_CP035108.1"/>
</dbReference>
<reference evidence="4 5" key="1">
    <citation type="submission" date="2019-01" db="EMBL/GenBank/DDBJ databases">
        <title>Geovibrio thiophilus DSM 11263, complete genome.</title>
        <authorList>
            <person name="Spring S."/>
            <person name="Bunk B."/>
            <person name="Sproer C."/>
        </authorList>
    </citation>
    <scope>NUCLEOTIDE SEQUENCE [LARGE SCALE GENOMIC DNA]</scope>
    <source>
        <strain evidence="4 5">DSM 11263</strain>
    </source>
</reference>
<comment type="catalytic activity">
    <reaction evidence="3">
        <text>adenosine + phosphate = alpha-D-ribose 1-phosphate + adenine</text>
        <dbReference type="Rhea" id="RHEA:27642"/>
        <dbReference type="ChEBI" id="CHEBI:16335"/>
        <dbReference type="ChEBI" id="CHEBI:16708"/>
        <dbReference type="ChEBI" id="CHEBI:43474"/>
        <dbReference type="ChEBI" id="CHEBI:57720"/>
        <dbReference type="EC" id="2.4.2.1"/>
    </reaction>
</comment>
<dbReference type="PANTHER" id="PTHR36540:SF1">
    <property type="entry name" value="PYRIMIDINE_PURINE NUCLEOSIDE PHOSPHORYLASE"/>
    <property type="match status" value="1"/>
</dbReference>
<keyword evidence="2 3" id="KW-0808">Transferase</keyword>
<comment type="catalytic activity">
    <reaction evidence="3">
        <text>cytidine + phosphate = cytosine + alpha-D-ribose 1-phosphate</text>
        <dbReference type="Rhea" id="RHEA:52540"/>
        <dbReference type="ChEBI" id="CHEBI:16040"/>
        <dbReference type="ChEBI" id="CHEBI:17562"/>
        <dbReference type="ChEBI" id="CHEBI:43474"/>
        <dbReference type="ChEBI" id="CHEBI:57720"/>
        <dbReference type="EC" id="2.4.2.2"/>
    </reaction>
</comment>
<dbReference type="GO" id="GO:0009032">
    <property type="term" value="F:thymidine phosphorylase activity"/>
    <property type="evidence" value="ECO:0007669"/>
    <property type="project" value="RHEA"/>
</dbReference>